<evidence type="ECO:0000256" key="2">
    <source>
        <dbReference type="ARBA" id="ARBA00004609"/>
    </source>
</evidence>
<dbReference type="VEuPathDB" id="TriTrypDB:TcIL3000_5_650"/>
<feature type="domain" description="Trypanosome variant surface glycoprotein B-type N-terminal" evidence="12">
    <location>
        <begin position="93"/>
        <end position="353"/>
    </location>
</feature>
<keyword evidence="5 11" id="KW-0732">Signal</keyword>
<keyword evidence="10" id="KW-0812">Transmembrane</keyword>
<dbReference type="GO" id="GO:0005886">
    <property type="term" value="C:plasma membrane"/>
    <property type="evidence" value="ECO:0007669"/>
    <property type="project" value="UniProtKB-SubCell"/>
</dbReference>
<comment type="subcellular location">
    <subcellularLocation>
        <location evidence="2">Cell membrane</location>
        <topology evidence="2">Lipid-anchor</topology>
        <topology evidence="2">GPI-anchor</topology>
    </subcellularLocation>
</comment>
<dbReference type="AlphaFoldDB" id="G0UMG5"/>
<keyword evidence="7" id="KW-0325">Glycoprotein</keyword>
<keyword evidence="3" id="KW-1003">Cell membrane</keyword>
<name>G0UMG5_TRYCI</name>
<feature type="compositionally biased region" description="Acidic residues" evidence="9">
    <location>
        <begin position="375"/>
        <end position="419"/>
    </location>
</feature>
<feature type="transmembrane region" description="Helical" evidence="10">
    <location>
        <begin position="438"/>
        <end position="460"/>
    </location>
</feature>
<evidence type="ECO:0000256" key="9">
    <source>
        <dbReference type="SAM" id="MobiDB-lite"/>
    </source>
</evidence>
<feature type="region of interest" description="Disordered" evidence="9">
    <location>
        <begin position="370"/>
        <end position="431"/>
    </location>
</feature>
<reference evidence="13" key="1">
    <citation type="journal article" date="2012" name="Proc. Natl. Acad. Sci. U.S.A.">
        <title>Antigenic diversity is generated by distinct evolutionary mechanisms in African trypanosome species.</title>
        <authorList>
            <person name="Jackson A.P."/>
            <person name="Berry A."/>
            <person name="Aslett M."/>
            <person name="Allison H.C."/>
            <person name="Burton P."/>
            <person name="Vavrova-Anderson J."/>
            <person name="Brown R."/>
            <person name="Browne H."/>
            <person name="Corton N."/>
            <person name="Hauser H."/>
            <person name="Gamble J."/>
            <person name="Gilderthorp R."/>
            <person name="Marcello L."/>
            <person name="McQuillan J."/>
            <person name="Otto T.D."/>
            <person name="Quail M.A."/>
            <person name="Sanders M.J."/>
            <person name="van Tonder A."/>
            <person name="Ginger M.L."/>
            <person name="Field M.C."/>
            <person name="Barry J.D."/>
            <person name="Hertz-Fowler C."/>
            <person name="Berriman M."/>
        </authorList>
    </citation>
    <scope>NUCLEOTIDE SEQUENCE</scope>
    <source>
        <strain evidence="13">IL3000</strain>
    </source>
</reference>
<evidence type="ECO:0000256" key="6">
    <source>
        <dbReference type="ARBA" id="ARBA00023136"/>
    </source>
</evidence>
<evidence type="ECO:0000256" key="8">
    <source>
        <dbReference type="ARBA" id="ARBA00023288"/>
    </source>
</evidence>
<evidence type="ECO:0000256" key="11">
    <source>
        <dbReference type="SAM" id="SignalP"/>
    </source>
</evidence>
<proteinExistence type="predicted"/>
<keyword evidence="4" id="KW-0336">GPI-anchor</keyword>
<dbReference type="GO" id="GO:0098552">
    <property type="term" value="C:side of membrane"/>
    <property type="evidence" value="ECO:0007669"/>
    <property type="project" value="UniProtKB-KW"/>
</dbReference>
<dbReference type="InterPro" id="IPR025932">
    <property type="entry name" value="Trypano_VSG_B_N_dom"/>
</dbReference>
<evidence type="ECO:0000256" key="5">
    <source>
        <dbReference type="ARBA" id="ARBA00022729"/>
    </source>
</evidence>
<feature type="chain" id="PRO_5003410315" evidence="11">
    <location>
        <begin position="23"/>
        <end position="477"/>
    </location>
</feature>
<feature type="signal peptide" evidence="11">
    <location>
        <begin position="1"/>
        <end position="22"/>
    </location>
</feature>
<sequence>MLNIWGLSVFLCVGIALLEVQGIETRINTWELNILCQLDYLGTNPPAKPEVPQVAAEKLSNLLKRFEKCTAGESHDCPAGTIKMQHESINVVKLPQSPSQALVHKKLQRLNKRMMQLRMQFNRHAASTEESYSSAVRHLLESVYGSNVAGGVKRDKVDAVQQGEMFKPSGEDGDMERFCGTGEAANGAGVTISNDMVCICAANSAEKNTGFSHACGVKETITMEDYQVGHAYDAWRAIVRLCDASKRNADVHSIRGALSSFSEALGALSKKDGERSKSPYIIGTISRLHGGCTGNITFPQSMCVDYRALADPKGQGTRDLGNIRWYSLMSRAADELDRAELSAVAATKVYNRMQSVAELAVDTYYAAVGSVDWPSPDEPEEKDEGETDERESGEDTEEATQEETGEGSDDEASGEDGDTTEPGGSVPRDSAKSSGMRLYIIIPIVLLSLLCVICFLTFLLKAGHLQFGCCSGLSGKA</sequence>
<evidence type="ECO:0000256" key="4">
    <source>
        <dbReference type="ARBA" id="ARBA00022622"/>
    </source>
</evidence>
<evidence type="ECO:0000256" key="3">
    <source>
        <dbReference type="ARBA" id="ARBA00022475"/>
    </source>
</evidence>
<keyword evidence="10" id="KW-1133">Transmembrane helix</keyword>
<organism evidence="13">
    <name type="scientific">Trypanosoma congolense (strain IL3000)</name>
    <dbReference type="NCBI Taxonomy" id="1068625"/>
    <lineage>
        <taxon>Eukaryota</taxon>
        <taxon>Discoba</taxon>
        <taxon>Euglenozoa</taxon>
        <taxon>Kinetoplastea</taxon>
        <taxon>Metakinetoplastina</taxon>
        <taxon>Trypanosomatida</taxon>
        <taxon>Trypanosomatidae</taxon>
        <taxon>Trypanosoma</taxon>
        <taxon>Nannomonas</taxon>
    </lineage>
</organism>
<evidence type="ECO:0000313" key="13">
    <source>
        <dbReference type="EMBL" id="CCC90371.1"/>
    </source>
</evidence>
<accession>G0UMG5</accession>
<keyword evidence="6 10" id="KW-0472">Membrane</keyword>
<protein>
    <submittedName>
        <fullName evidence="13">Uncharacterized protein TCIL3000_5_650</fullName>
    </submittedName>
</protein>
<comment type="function">
    <text evidence="1">VSG forms a coat on the surface of the parasite. The trypanosome evades the immune response of the host by expressing a series of antigenically distinct VSGs from an estimated 1000 VSG genes.</text>
</comment>
<dbReference type="Pfam" id="PF13206">
    <property type="entry name" value="VSG_B"/>
    <property type="match status" value="1"/>
</dbReference>
<gene>
    <name evidence="13" type="ORF">TCIL3000_5_650</name>
</gene>
<keyword evidence="8" id="KW-0449">Lipoprotein</keyword>
<evidence type="ECO:0000256" key="10">
    <source>
        <dbReference type="SAM" id="Phobius"/>
    </source>
</evidence>
<evidence type="ECO:0000256" key="7">
    <source>
        <dbReference type="ARBA" id="ARBA00023180"/>
    </source>
</evidence>
<evidence type="ECO:0000256" key="1">
    <source>
        <dbReference type="ARBA" id="ARBA00002523"/>
    </source>
</evidence>
<evidence type="ECO:0000259" key="12">
    <source>
        <dbReference type="Pfam" id="PF13206"/>
    </source>
</evidence>
<dbReference type="EMBL" id="HE575318">
    <property type="protein sequence ID" value="CCC90371.1"/>
    <property type="molecule type" value="Genomic_DNA"/>
</dbReference>